<protein>
    <submittedName>
        <fullName evidence="1">Uncharacterized protein</fullName>
    </submittedName>
</protein>
<name>A0A1D1VZB2_RAMVA</name>
<sequence length="114" mass="12943">MEVRVNGMRFSQCTSSRAEDGKVDRLFNKRLILPLLSEVLTLQQVFTGTLTKSALLHVAAMKLQSTSAITVVCRPHNHSGRLLFGESTGDDVKNFWHIPHSIEERYRPTVRYSD</sequence>
<comment type="caution">
    <text evidence="1">The sequence shown here is derived from an EMBL/GenBank/DDBJ whole genome shotgun (WGS) entry which is preliminary data.</text>
</comment>
<evidence type="ECO:0000313" key="1">
    <source>
        <dbReference type="EMBL" id="GAV03949.1"/>
    </source>
</evidence>
<accession>A0A1D1VZB2</accession>
<organism evidence="1 2">
    <name type="scientific">Ramazzottius varieornatus</name>
    <name type="common">Water bear</name>
    <name type="synonym">Tardigrade</name>
    <dbReference type="NCBI Taxonomy" id="947166"/>
    <lineage>
        <taxon>Eukaryota</taxon>
        <taxon>Metazoa</taxon>
        <taxon>Ecdysozoa</taxon>
        <taxon>Tardigrada</taxon>
        <taxon>Eutardigrada</taxon>
        <taxon>Parachela</taxon>
        <taxon>Hypsibioidea</taxon>
        <taxon>Ramazzottiidae</taxon>
        <taxon>Ramazzottius</taxon>
    </lineage>
</organism>
<dbReference type="Proteomes" id="UP000186922">
    <property type="component" value="Unassembled WGS sequence"/>
</dbReference>
<reference evidence="1 2" key="1">
    <citation type="journal article" date="2016" name="Nat. Commun.">
        <title>Extremotolerant tardigrade genome and improved radiotolerance of human cultured cells by tardigrade-unique protein.</title>
        <authorList>
            <person name="Hashimoto T."/>
            <person name="Horikawa D.D."/>
            <person name="Saito Y."/>
            <person name="Kuwahara H."/>
            <person name="Kozuka-Hata H."/>
            <person name="Shin-I T."/>
            <person name="Minakuchi Y."/>
            <person name="Ohishi K."/>
            <person name="Motoyama A."/>
            <person name="Aizu T."/>
            <person name="Enomoto A."/>
            <person name="Kondo K."/>
            <person name="Tanaka S."/>
            <person name="Hara Y."/>
            <person name="Koshikawa S."/>
            <person name="Sagara H."/>
            <person name="Miura T."/>
            <person name="Yokobori S."/>
            <person name="Miyagawa K."/>
            <person name="Suzuki Y."/>
            <person name="Kubo T."/>
            <person name="Oyama M."/>
            <person name="Kohara Y."/>
            <person name="Fujiyama A."/>
            <person name="Arakawa K."/>
            <person name="Katayama T."/>
            <person name="Toyoda A."/>
            <person name="Kunieda T."/>
        </authorList>
    </citation>
    <scope>NUCLEOTIDE SEQUENCE [LARGE SCALE GENOMIC DNA]</scope>
    <source>
        <strain evidence="1 2">YOKOZUNA-1</strain>
    </source>
</reference>
<evidence type="ECO:0000313" key="2">
    <source>
        <dbReference type="Proteomes" id="UP000186922"/>
    </source>
</evidence>
<proteinExistence type="predicted"/>
<gene>
    <name evidence="1" type="primary">RvY_14307-1</name>
    <name evidence="1" type="synonym">RvY_14307.1</name>
    <name evidence="1" type="ORF">RvY_14307</name>
</gene>
<dbReference type="AlphaFoldDB" id="A0A1D1VZB2"/>
<keyword evidence="2" id="KW-1185">Reference proteome</keyword>
<dbReference type="EMBL" id="BDGG01000010">
    <property type="protein sequence ID" value="GAV03949.1"/>
    <property type="molecule type" value="Genomic_DNA"/>
</dbReference>